<dbReference type="EMBL" id="DVOL01000060">
    <property type="protein sequence ID" value="HIV10926.1"/>
    <property type="molecule type" value="Genomic_DNA"/>
</dbReference>
<sequence length="97" mass="11661">MNKKVSYTHQYLSRTETLFNYSIRDILNLIYARELQAALYDAFYYIIMPQHGATSIERYKNSFYCYGLFGLLDEWIKCGFKESPEEMTEIFRREILS</sequence>
<dbReference type="Proteomes" id="UP000823960">
    <property type="component" value="Unassembled WGS sequence"/>
</dbReference>
<dbReference type="InterPro" id="IPR039532">
    <property type="entry name" value="TetR_C_Firmicutes"/>
</dbReference>
<dbReference type="AlphaFoldDB" id="A0A9D1NRJ1"/>
<reference evidence="2" key="1">
    <citation type="submission" date="2020-10" db="EMBL/GenBank/DDBJ databases">
        <authorList>
            <person name="Gilroy R."/>
        </authorList>
    </citation>
    <scope>NUCLEOTIDE SEQUENCE</scope>
    <source>
        <strain evidence="2">1370</strain>
    </source>
</reference>
<protein>
    <submittedName>
        <fullName evidence="2">TetR family transcriptional regulator C-terminal domain-containing protein</fullName>
    </submittedName>
</protein>
<dbReference type="Gene3D" id="1.10.357.10">
    <property type="entry name" value="Tetracycline Repressor, domain 2"/>
    <property type="match status" value="1"/>
</dbReference>
<reference evidence="2" key="2">
    <citation type="journal article" date="2021" name="PeerJ">
        <title>Extensive microbial diversity within the chicken gut microbiome revealed by metagenomics and culture.</title>
        <authorList>
            <person name="Gilroy R."/>
            <person name="Ravi A."/>
            <person name="Getino M."/>
            <person name="Pursley I."/>
            <person name="Horton D.L."/>
            <person name="Alikhan N.F."/>
            <person name="Baker D."/>
            <person name="Gharbi K."/>
            <person name="Hall N."/>
            <person name="Watson M."/>
            <person name="Adriaenssens E.M."/>
            <person name="Foster-Nyarko E."/>
            <person name="Jarju S."/>
            <person name="Secka A."/>
            <person name="Antonio M."/>
            <person name="Oren A."/>
            <person name="Chaudhuri R.R."/>
            <person name="La Ragione R."/>
            <person name="Hildebrand F."/>
            <person name="Pallen M.J."/>
        </authorList>
    </citation>
    <scope>NUCLEOTIDE SEQUENCE</scope>
    <source>
        <strain evidence="2">1370</strain>
    </source>
</reference>
<feature type="domain" description="Transcriptional regulator TetR C-terminal Firmicutes type" evidence="1">
    <location>
        <begin position="18"/>
        <end position="93"/>
    </location>
</feature>
<comment type="caution">
    <text evidence="2">The sequence shown here is derived from an EMBL/GenBank/DDBJ whole genome shotgun (WGS) entry which is preliminary data.</text>
</comment>
<name>A0A9D1NRJ1_9FIRM</name>
<accession>A0A9D1NRJ1</accession>
<evidence type="ECO:0000313" key="2">
    <source>
        <dbReference type="EMBL" id="HIV10926.1"/>
    </source>
</evidence>
<gene>
    <name evidence="2" type="ORF">IAD28_04465</name>
</gene>
<evidence type="ECO:0000313" key="3">
    <source>
        <dbReference type="Proteomes" id="UP000823960"/>
    </source>
</evidence>
<dbReference type="Pfam" id="PF14278">
    <property type="entry name" value="TetR_C_8"/>
    <property type="match status" value="1"/>
</dbReference>
<evidence type="ECO:0000259" key="1">
    <source>
        <dbReference type="Pfam" id="PF14278"/>
    </source>
</evidence>
<proteinExistence type="predicted"/>
<organism evidence="2 3">
    <name type="scientific">Candidatus Faeciplasma avium</name>
    <dbReference type="NCBI Taxonomy" id="2840798"/>
    <lineage>
        <taxon>Bacteria</taxon>
        <taxon>Bacillati</taxon>
        <taxon>Bacillota</taxon>
        <taxon>Clostridia</taxon>
        <taxon>Eubacteriales</taxon>
        <taxon>Oscillospiraceae</taxon>
        <taxon>Oscillospiraceae incertae sedis</taxon>
        <taxon>Candidatus Faeciplasma</taxon>
    </lineage>
</organism>